<dbReference type="Proteomes" id="UP000242699">
    <property type="component" value="Unassembled WGS sequence"/>
</dbReference>
<comment type="caution">
    <text evidence="2">The sequence shown here is derived from an EMBL/GenBank/DDBJ whole genome shotgun (WGS) entry which is preliminary data.</text>
</comment>
<gene>
    <name evidence="2" type="ORF">C7B43_11580</name>
</gene>
<feature type="transmembrane region" description="Helical" evidence="1">
    <location>
        <begin position="243"/>
        <end position="265"/>
    </location>
</feature>
<keyword evidence="1" id="KW-0472">Membrane</keyword>
<name>A0A2T2WZD3_9FIRM</name>
<feature type="transmembrane region" description="Helical" evidence="1">
    <location>
        <begin position="164"/>
        <end position="188"/>
    </location>
</feature>
<reference evidence="2 3" key="1">
    <citation type="journal article" date="2014" name="BMC Genomics">
        <title>Comparison of environmental and isolate Sulfobacillus genomes reveals diverse carbon, sulfur, nitrogen, and hydrogen metabolisms.</title>
        <authorList>
            <person name="Justice N.B."/>
            <person name="Norman A."/>
            <person name="Brown C.T."/>
            <person name="Singh A."/>
            <person name="Thomas B.C."/>
            <person name="Banfield J.F."/>
        </authorList>
    </citation>
    <scope>NUCLEOTIDE SEQUENCE [LARGE SCALE GENOMIC DNA]</scope>
    <source>
        <strain evidence="2">AMDSBA1</strain>
    </source>
</reference>
<protein>
    <recommendedName>
        <fullName evidence="4">ABC transporter permease</fullName>
    </recommendedName>
</protein>
<evidence type="ECO:0000256" key="1">
    <source>
        <dbReference type="SAM" id="Phobius"/>
    </source>
</evidence>
<keyword evidence="1" id="KW-0812">Transmembrane</keyword>
<feature type="transmembrane region" description="Helical" evidence="1">
    <location>
        <begin position="20"/>
        <end position="38"/>
    </location>
</feature>
<sequence>MTKEMQVLVGMGWRAFRPTVAVYVLGSVGYMFLLLWLYPSIVHAPGLESVLATLPKSLTATLGLTAGFANPLAYLASEYYGTIDLWALMIFTVVGVVRLLAQGPDRGFAWAWLAGPVSRAQWIMSQGFVFILGLFVFTLVGMLSTPVALAIWDRGQHPTPEILVALNLLSFLLFFALAGMTAVCASAFRDDDRALNTAGAIMALEYLLSLVGGLTPHLVWLRRLSLFGWYRPADIVAHGWHRVWPGALGLFFIGTLLWIAAIWLFRRRDLSL</sequence>
<organism evidence="2 3">
    <name type="scientific">Sulfobacillus benefaciens</name>
    <dbReference type="NCBI Taxonomy" id="453960"/>
    <lineage>
        <taxon>Bacteria</taxon>
        <taxon>Bacillati</taxon>
        <taxon>Bacillota</taxon>
        <taxon>Clostridia</taxon>
        <taxon>Eubacteriales</taxon>
        <taxon>Clostridiales Family XVII. Incertae Sedis</taxon>
        <taxon>Sulfobacillus</taxon>
    </lineage>
</organism>
<evidence type="ECO:0000313" key="3">
    <source>
        <dbReference type="Proteomes" id="UP000242699"/>
    </source>
</evidence>
<accession>A0A2T2WZD3</accession>
<feature type="transmembrane region" description="Helical" evidence="1">
    <location>
        <begin position="128"/>
        <end position="152"/>
    </location>
</feature>
<evidence type="ECO:0000313" key="2">
    <source>
        <dbReference type="EMBL" id="PSR27591.1"/>
    </source>
</evidence>
<feature type="transmembrane region" description="Helical" evidence="1">
    <location>
        <begin position="200"/>
        <end position="223"/>
    </location>
</feature>
<keyword evidence="1" id="KW-1133">Transmembrane helix</keyword>
<dbReference type="EMBL" id="PXYT01000025">
    <property type="protein sequence ID" value="PSR27591.1"/>
    <property type="molecule type" value="Genomic_DNA"/>
</dbReference>
<proteinExistence type="predicted"/>
<feature type="transmembrane region" description="Helical" evidence="1">
    <location>
        <begin position="83"/>
        <end position="101"/>
    </location>
</feature>
<dbReference type="AlphaFoldDB" id="A0A2T2WZD3"/>
<evidence type="ECO:0008006" key="4">
    <source>
        <dbReference type="Google" id="ProtNLM"/>
    </source>
</evidence>